<dbReference type="eggNOG" id="KOG3780">
    <property type="taxonomic scope" value="Eukaryota"/>
</dbReference>
<dbReference type="RefSeq" id="XP_002423317.1">
    <property type="nucleotide sequence ID" value="XM_002423272.1"/>
</dbReference>
<dbReference type="STRING" id="121224.E0VB23"/>
<evidence type="ECO:0000313" key="5">
    <source>
        <dbReference type="EnsemblMetazoa" id="PHUM050570-PA"/>
    </source>
</evidence>
<dbReference type="InterPro" id="IPR050357">
    <property type="entry name" value="Arrestin_domain-protein"/>
</dbReference>
<dbReference type="CTD" id="8232855"/>
<dbReference type="EMBL" id="DS235021">
    <property type="protein sequence ID" value="EEB10579.1"/>
    <property type="molecule type" value="Genomic_DNA"/>
</dbReference>
<dbReference type="SMART" id="SM01017">
    <property type="entry name" value="Arrestin_C"/>
    <property type="match status" value="1"/>
</dbReference>
<dbReference type="VEuPathDB" id="VectorBase:PHUM050570"/>
<dbReference type="EnsemblMetazoa" id="PHUM050570-RA">
    <property type="protein sequence ID" value="PHUM050570-PA"/>
    <property type="gene ID" value="PHUM050570"/>
</dbReference>
<evidence type="ECO:0000256" key="1">
    <source>
        <dbReference type="ARBA" id="ARBA00005298"/>
    </source>
</evidence>
<dbReference type="HOGENOM" id="CLU_783701_0_0_1"/>
<reference evidence="5" key="3">
    <citation type="submission" date="2020-05" db="UniProtKB">
        <authorList>
            <consortium name="EnsemblMetazoa"/>
        </authorList>
    </citation>
    <scope>IDENTIFICATION</scope>
    <source>
        <strain evidence="5">USDA</strain>
    </source>
</reference>
<dbReference type="InParanoid" id="E0VB23"/>
<dbReference type="EMBL" id="AAZO01000601">
    <property type="status" value="NOT_ANNOTATED_CDS"/>
    <property type="molecule type" value="Genomic_DNA"/>
</dbReference>
<dbReference type="InterPro" id="IPR011022">
    <property type="entry name" value="Arrestin_C-like"/>
</dbReference>
<reference evidence="4" key="2">
    <citation type="submission" date="2007-04" db="EMBL/GenBank/DDBJ databases">
        <title>The genome of the human body louse.</title>
        <authorList>
            <consortium name="The Human Body Louse Genome Consortium"/>
            <person name="Kirkness E."/>
            <person name="Walenz B."/>
            <person name="Hass B."/>
            <person name="Bruggner R."/>
            <person name="Strausberg R."/>
        </authorList>
    </citation>
    <scope>NUCLEOTIDE SEQUENCE</scope>
    <source>
        <strain evidence="4">USDA</strain>
    </source>
</reference>
<proteinExistence type="inferred from homology"/>
<dbReference type="GO" id="GO:0015031">
    <property type="term" value="P:protein transport"/>
    <property type="evidence" value="ECO:0007669"/>
    <property type="project" value="TreeGrafter"/>
</dbReference>
<evidence type="ECO:0000256" key="2">
    <source>
        <dbReference type="ARBA" id="ARBA00022606"/>
    </source>
</evidence>
<gene>
    <name evidence="5" type="primary">8232855</name>
    <name evidence="4" type="ORF">Phum_PHUM050570</name>
</gene>
<keyword evidence="2" id="KW-0716">Sensory transduction</keyword>
<name>E0VB23_PEDHC</name>
<comment type="similarity">
    <text evidence="1">Belongs to the arrestin family.</text>
</comment>
<evidence type="ECO:0000313" key="4">
    <source>
        <dbReference type="EMBL" id="EEB10579.1"/>
    </source>
</evidence>
<dbReference type="GO" id="GO:0005737">
    <property type="term" value="C:cytoplasm"/>
    <property type="evidence" value="ECO:0007669"/>
    <property type="project" value="TreeGrafter"/>
</dbReference>
<dbReference type="InterPro" id="IPR014752">
    <property type="entry name" value="Arrestin-like_C"/>
</dbReference>
<accession>E0VB23</accession>
<dbReference type="Proteomes" id="UP000009046">
    <property type="component" value="Unassembled WGS sequence"/>
</dbReference>
<dbReference type="PANTHER" id="PTHR11188">
    <property type="entry name" value="ARRESTIN DOMAIN CONTAINING PROTEIN"/>
    <property type="match status" value="1"/>
</dbReference>
<dbReference type="KEGG" id="phu:Phum_PHUM050570"/>
<evidence type="ECO:0000259" key="3">
    <source>
        <dbReference type="SMART" id="SM01017"/>
    </source>
</evidence>
<dbReference type="OMA" id="IWEPENE"/>
<dbReference type="Pfam" id="PF00339">
    <property type="entry name" value="Arrestin_N"/>
    <property type="match status" value="1"/>
</dbReference>
<dbReference type="Gene3D" id="2.60.40.640">
    <property type="match status" value="2"/>
</dbReference>
<dbReference type="InterPro" id="IPR011021">
    <property type="entry name" value="Arrestin-like_N"/>
</dbReference>
<keyword evidence="6" id="KW-1185">Reference proteome</keyword>
<reference evidence="4" key="1">
    <citation type="submission" date="2007-04" db="EMBL/GenBank/DDBJ databases">
        <title>Annotation of Pediculus humanus corporis strain USDA.</title>
        <authorList>
            <person name="Kirkness E."/>
            <person name="Hannick L."/>
            <person name="Hass B."/>
            <person name="Bruggner R."/>
            <person name="Lawson D."/>
            <person name="Bidwell S."/>
            <person name="Joardar V."/>
            <person name="Caler E."/>
            <person name="Walenz B."/>
            <person name="Inman J."/>
            <person name="Schobel S."/>
            <person name="Galinsky K."/>
            <person name="Amedeo P."/>
            <person name="Strausberg R."/>
        </authorList>
    </citation>
    <scope>NUCLEOTIDE SEQUENCE</scope>
    <source>
        <strain evidence="4">USDA</strain>
    </source>
</reference>
<dbReference type="OrthoDB" id="2333384at2759"/>
<dbReference type="InterPro" id="IPR014756">
    <property type="entry name" value="Ig_E-set"/>
</dbReference>
<feature type="domain" description="Arrestin C-terminal-like" evidence="3">
    <location>
        <begin position="178"/>
        <end position="307"/>
    </location>
</feature>
<protein>
    <submittedName>
        <fullName evidence="4 5">Arrestin domain-containing protein, putative</fullName>
    </submittedName>
</protein>
<sequence>MVLLNAIFENSNKFYFEGEIIRIKLEVNLEKSSILNNVIANFVGLGTYLGNAEDKENKTMTAESKIKPKNTTEIYFDDVLPIFLCENKESAMWSKGTQVFMFAYQLPHNVPSSIESTQGFVRYSVNLSVDIDGVTVKKTEHFTLLAKTDVSTNENAHLPGIIWEPENEWCIILSVFCKGNRVRTFLHISKQGYVPGECLFINAEITNLHRCPVEWVKATLVQFIKFCGSKSLVEKRNVAEITRGCILPRDTQTWKSESVLIPAIPPTTKNRKRIISVKYKLLFHYKPSWRKKPVELSHKIFVGTVRLSQCKLPNKRGEGEGLSNSEVFNGPNLEPCVFGPHSIDVDVFVIYKQA</sequence>
<evidence type="ECO:0000313" key="6">
    <source>
        <dbReference type="Proteomes" id="UP000009046"/>
    </source>
</evidence>
<dbReference type="SUPFAM" id="SSF81296">
    <property type="entry name" value="E set domains"/>
    <property type="match status" value="2"/>
</dbReference>
<dbReference type="GeneID" id="8232855"/>
<organism>
    <name type="scientific">Pediculus humanus subsp. corporis</name>
    <name type="common">Body louse</name>
    <dbReference type="NCBI Taxonomy" id="121224"/>
    <lineage>
        <taxon>Eukaryota</taxon>
        <taxon>Metazoa</taxon>
        <taxon>Ecdysozoa</taxon>
        <taxon>Arthropoda</taxon>
        <taxon>Hexapoda</taxon>
        <taxon>Insecta</taxon>
        <taxon>Pterygota</taxon>
        <taxon>Neoptera</taxon>
        <taxon>Paraneoptera</taxon>
        <taxon>Psocodea</taxon>
        <taxon>Troctomorpha</taxon>
        <taxon>Phthiraptera</taxon>
        <taxon>Anoplura</taxon>
        <taxon>Pediculidae</taxon>
        <taxon>Pediculus</taxon>
    </lineage>
</organism>
<dbReference type="PANTHER" id="PTHR11188:SF17">
    <property type="entry name" value="FI21816P1"/>
    <property type="match status" value="1"/>
</dbReference>
<dbReference type="AlphaFoldDB" id="E0VB23"/>
<dbReference type="Pfam" id="PF02752">
    <property type="entry name" value="Arrestin_C"/>
    <property type="match status" value="1"/>
</dbReference>